<keyword evidence="3" id="KW-0804">Transcription</keyword>
<dbReference type="GO" id="GO:0003677">
    <property type="term" value="F:DNA binding"/>
    <property type="evidence" value="ECO:0007669"/>
    <property type="project" value="UniProtKB-KW"/>
</dbReference>
<gene>
    <name evidence="5" type="ORF">BA724_13725</name>
</gene>
<evidence type="ECO:0000256" key="1">
    <source>
        <dbReference type="ARBA" id="ARBA00023015"/>
    </source>
</evidence>
<dbReference type="RefSeq" id="WP_069939912.1">
    <property type="nucleotide sequence ID" value="NZ_MAMP01000025.1"/>
</dbReference>
<dbReference type="InterPro" id="IPR036390">
    <property type="entry name" value="WH_DNA-bd_sf"/>
</dbReference>
<reference evidence="5 6" key="1">
    <citation type="submission" date="2016-06" db="EMBL/GenBank/DDBJ databases">
        <title>Domibacillus iocasae genome sequencing.</title>
        <authorList>
            <person name="Verma A."/>
            <person name="Pal Y."/>
            <person name="Ojha A.K."/>
            <person name="Krishnamurthi S."/>
        </authorList>
    </citation>
    <scope>NUCLEOTIDE SEQUENCE [LARGE SCALE GENOMIC DNA]</scope>
    <source>
        <strain evidence="5 6">DSM 29979</strain>
    </source>
</reference>
<dbReference type="PANTHER" id="PTHR42756">
    <property type="entry name" value="TRANSCRIPTIONAL REGULATOR, MARR"/>
    <property type="match status" value="1"/>
</dbReference>
<protein>
    <submittedName>
        <fullName evidence="5">MarR family transcriptional regulator</fullName>
    </submittedName>
</protein>
<dbReference type="PROSITE" id="PS50995">
    <property type="entry name" value="HTH_MARR_2"/>
    <property type="match status" value="1"/>
</dbReference>
<dbReference type="PRINTS" id="PR00598">
    <property type="entry name" value="HTHMARR"/>
</dbReference>
<dbReference type="AlphaFoldDB" id="A0A1E7DKG4"/>
<dbReference type="SMART" id="SM00347">
    <property type="entry name" value="HTH_MARR"/>
    <property type="match status" value="1"/>
</dbReference>
<evidence type="ECO:0000259" key="4">
    <source>
        <dbReference type="PROSITE" id="PS50995"/>
    </source>
</evidence>
<name>A0A1E7DKG4_9BACI</name>
<proteinExistence type="predicted"/>
<organism evidence="5 6">
    <name type="scientific">Domibacillus iocasae</name>
    <dbReference type="NCBI Taxonomy" id="1714016"/>
    <lineage>
        <taxon>Bacteria</taxon>
        <taxon>Bacillati</taxon>
        <taxon>Bacillota</taxon>
        <taxon>Bacilli</taxon>
        <taxon>Bacillales</taxon>
        <taxon>Bacillaceae</taxon>
        <taxon>Domibacillus</taxon>
    </lineage>
</organism>
<dbReference type="InterPro" id="IPR036388">
    <property type="entry name" value="WH-like_DNA-bd_sf"/>
</dbReference>
<dbReference type="Proteomes" id="UP000095658">
    <property type="component" value="Unassembled WGS sequence"/>
</dbReference>
<dbReference type="SUPFAM" id="SSF46785">
    <property type="entry name" value="Winged helix' DNA-binding domain"/>
    <property type="match status" value="1"/>
</dbReference>
<keyword evidence="2" id="KW-0238">DNA-binding</keyword>
<evidence type="ECO:0000313" key="5">
    <source>
        <dbReference type="EMBL" id="OES43475.1"/>
    </source>
</evidence>
<evidence type="ECO:0000256" key="2">
    <source>
        <dbReference type="ARBA" id="ARBA00023125"/>
    </source>
</evidence>
<dbReference type="OrthoDB" id="9799663at2"/>
<dbReference type="EMBL" id="MAMP01000025">
    <property type="protein sequence ID" value="OES43475.1"/>
    <property type="molecule type" value="Genomic_DNA"/>
</dbReference>
<dbReference type="PANTHER" id="PTHR42756:SF1">
    <property type="entry name" value="TRANSCRIPTIONAL REPRESSOR OF EMRAB OPERON"/>
    <property type="match status" value="1"/>
</dbReference>
<evidence type="ECO:0000256" key="3">
    <source>
        <dbReference type="ARBA" id="ARBA00023163"/>
    </source>
</evidence>
<dbReference type="Pfam" id="PF01047">
    <property type="entry name" value="MarR"/>
    <property type="match status" value="1"/>
</dbReference>
<dbReference type="InterPro" id="IPR000835">
    <property type="entry name" value="HTH_MarR-typ"/>
</dbReference>
<keyword evidence="6" id="KW-1185">Reference proteome</keyword>
<sequence length="141" mass="16593">MNISLKEYISIFIHQTDLKITSCVKERLARFNLAPEQNLIMMLLWERDGRTQQELSEQLEKDKTNITRMLSSLEQKGFIKRIIETCDRRSTRIFLTEEGKALECHVIPLTDEFHRIITSGVTEEELAIVRRVLSKMRENVN</sequence>
<dbReference type="InterPro" id="IPR023187">
    <property type="entry name" value="Tscrpt_reg_MarR-type_CS"/>
</dbReference>
<dbReference type="Gene3D" id="1.10.10.10">
    <property type="entry name" value="Winged helix-like DNA-binding domain superfamily/Winged helix DNA-binding domain"/>
    <property type="match status" value="1"/>
</dbReference>
<keyword evidence="1" id="KW-0805">Transcription regulation</keyword>
<dbReference type="STRING" id="1714016.BA724_13725"/>
<accession>A0A1E7DKG4</accession>
<comment type="caution">
    <text evidence="5">The sequence shown here is derived from an EMBL/GenBank/DDBJ whole genome shotgun (WGS) entry which is preliminary data.</text>
</comment>
<evidence type="ECO:0000313" key="6">
    <source>
        <dbReference type="Proteomes" id="UP000095658"/>
    </source>
</evidence>
<feature type="domain" description="HTH marR-type" evidence="4">
    <location>
        <begin position="1"/>
        <end position="138"/>
    </location>
</feature>
<dbReference type="GO" id="GO:0003700">
    <property type="term" value="F:DNA-binding transcription factor activity"/>
    <property type="evidence" value="ECO:0007669"/>
    <property type="project" value="InterPro"/>
</dbReference>
<dbReference type="PROSITE" id="PS01117">
    <property type="entry name" value="HTH_MARR_1"/>
    <property type="match status" value="1"/>
</dbReference>